<dbReference type="InterPro" id="IPR008969">
    <property type="entry name" value="CarboxyPept-like_regulatory"/>
</dbReference>
<comment type="subcellular location">
    <subcellularLocation>
        <location evidence="1 7">Cell outer membrane</location>
        <topology evidence="1 7">Multi-pass membrane protein</topology>
    </subcellularLocation>
</comment>
<dbReference type="Pfam" id="PF07715">
    <property type="entry name" value="Plug"/>
    <property type="match status" value="1"/>
</dbReference>
<evidence type="ECO:0000256" key="3">
    <source>
        <dbReference type="ARBA" id="ARBA00022452"/>
    </source>
</evidence>
<dbReference type="Pfam" id="PF13715">
    <property type="entry name" value="CarbopepD_reg_2"/>
    <property type="match status" value="1"/>
</dbReference>
<feature type="signal peptide" evidence="8">
    <location>
        <begin position="1"/>
        <end position="25"/>
    </location>
</feature>
<evidence type="ECO:0000256" key="2">
    <source>
        <dbReference type="ARBA" id="ARBA00022448"/>
    </source>
</evidence>
<comment type="caution">
    <text evidence="10">The sequence shown here is derived from an EMBL/GenBank/DDBJ whole genome shotgun (WGS) entry which is preliminary data.</text>
</comment>
<dbReference type="Proteomes" id="UP001500742">
    <property type="component" value="Unassembled WGS sequence"/>
</dbReference>
<dbReference type="RefSeq" id="WP_259086600.1">
    <property type="nucleotide sequence ID" value="NZ_BAAAZC010000031.1"/>
</dbReference>
<dbReference type="InterPro" id="IPR037066">
    <property type="entry name" value="Plug_dom_sf"/>
</dbReference>
<dbReference type="NCBIfam" id="TIGR04056">
    <property type="entry name" value="OMP_RagA_SusC"/>
    <property type="match status" value="1"/>
</dbReference>
<keyword evidence="4 7" id="KW-0812">Transmembrane</keyword>
<keyword evidence="8" id="KW-0732">Signal</keyword>
<dbReference type="InterPro" id="IPR012910">
    <property type="entry name" value="Plug_dom"/>
</dbReference>
<protein>
    <submittedName>
        <fullName evidence="10">TonB-dependent receptor</fullName>
    </submittedName>
</protein>
<dbReference type="PROSITE" id="PS52016">
    <property type="entry name" value="TONB_DEPENDENT_REC_3"/>
    <property type="match status" value="1"/>
</dbReference>
<dbReference type="Gene3D" id="2.40.170.20">
    <property type="entry name" value="TonB-dependent receptor, beta-barrel domain"/>
    <property type="match status" value="1"/>
</dbReference>
<dbReference type="Gene3D" id="2.60.40.1120">
    <property type="entry name" value="Carboxypeptidase-like, regulatory domain"/>
    <property type="match status" value="1"/>
</dbReference>
<evidence type="ECO:0000313" key="11">
    <source>
        <dbReference type="Proteomes" id="UP001500742"/>
    </source>
</evidence>
<feature type="chain" id="PRO_5045872085" evidence="8">
    <location>
        <begin position="26"/>
        <end position="1100"/>
    </location>
</feature>
<gene>
    <name evidence="10" type="ORF">GCM10022210_51190</name>
</gene>
<dbReference type="InterPro" id="IPR023996">
    <property type="entry name" value="TonB-dep_OMP_SusC/RagA"/>
</dbReference>
<keyword evidence="3 7" id="KW-1134">Transmembrane beta strand</keyword>
<evidence type="ECO:0000256" key="6">
    <source>
        <dbReference type="ARBA" id="ARBA00023237"/>
    </source>
</evidence>
<keyword evidence="10" id="KW-0675">Receptor</keyword>
<dbReference type="Gene3D" id="2.170.130.10">
    <property type="entry name" value="TonB-dependent receptor, plug domain"/>
    <property type="match status" value="1"/>
</dbReference>
<dbReference type="InterPro" id="IPR039426">
    <property type="entry name" value="TonB-dep_rcpt-like"/>
</dbReference>
<dbReference type="NCBIfam" id="TIGR04057">
    <property type="entry name" value="SusC_RagA_signa"/>
    <property type="match status" value="1"/>
</dbReference>
<evidence type="ECO:0000256" key="1">
    <source>
        <dbReference type="ARBA" id="ARBA00004571"/>
    </source>
</evidence>
<name>A0ABP7R201_9SPHI</name>
<organism evidence="10 11">
    <name type="scientific">Mucilaginibacter dorajii</name>
    <dbReference type="NCBI Taxonomy" id="692994"/>
    <lineage>
        <taxon>Bacteria</taxon>
        <taxon>Pseudomonadati</taxon>
        <taxon>Bacteroidota</taxon>
        <taxon>Sphingobacteriia</taxon>
        <taxon>Sphingobacteriales</taxon>
        <taxon>Sphingobacteriaceae</taxon>
        <taxon>Mucilaginibacter</taxon>
    </lineage>
</organism>
<accession>A0ABP7R201</accession>
<dbReference type="SUPFAM" id="SSF56935">
    <property type="entry name" value="Porins"/>
    <property type="match status" value="1"/>
</dbReference>
<evidence type="ECO:0000313" key="10">
    <source>
        <dbReference type="EMBL" id="GAA3991121.1"/>
    </source>
</evidence>
<dbReference type="SUPFAM" id="SSF49464">
    <property type="entry name" value="Carboxypeptidase regulatory domain-like"/>
    <property type="match status" value="1"/>
</dbReference>
<evidence type="ECO:0000256" key="5">
    <source>
        <dbReference type="ARBA" id="ARBA00023136"/>
    </source>
</evidence>
<sequence>MNLKFTFFKALSTVAGVLLCTLLHAQAIKISGKVTSDDDHGVLPGVTVMVKGTTRGIPTAINGTYTIEAAPSDVLVFSILGYTTQEIKVADKTTINVSLKPDNKALNEVVVVGYGTQSRKSVTGAVAKLDNQVLATAPRANIGSALQGTISGLQVVSPSGTPGATPIIQLRGGASINAPGAPLVVVDGIIRAFNDIPAEDIASVDMLKDAASTAIYGARANNGVILITTKQGKNGTSELTYKFTGGYNQQRQGYQYLDAKDYIYYGRLGGINSGRTLGAINATRGYGLLTDAASLNSFDIRAENSSNVNLLQQGWQDMDDPANPGNKIIFKDHSKEISKLLFRNTHTQDHYLTGMGGNDKGRYFASLDYYNEDGTIVGTNYNRYSGNFNGSYKIKPNLEISSGTTLSTSSQIGVVGNSEVSSLYRTQALWPTFNPWLDAAQTQPNPGNSVTDGNPLYWLGKLQRTNEVDRITVNAALKWDILPNLYLKVSGNGYLNQRTNQSFQEATQTYANLLNNTYSSTARDAITNYDRVFQQTYNATLNYTKSFGKHDLSILLGAEYYDQKELYFQIDGQNAATDNISTANASTLFPVGSNTGYKLQNRIISSFARLNYDYDQRYLLTAVLREDGVSQLASQNRIGYFPGFSAGWNVHNETFYKDLGIGKIVSSLKPRVSYGANGNIGPLGNYDVQGLYSSTTLYNGNGAFYNAAPTNVNLVWEKSKTFDVGADIGFLNDRISLLFDYYNRKTSDLLTNLPLPSYSGFSTLETNLGTLQNKGYEFSIKANIINQPNGLRLDVGANASFVKNKVLKLPYNGNANNRQGGLQIFDPKSGQLVWVGGIQEGQSLGNIYGYKQVSIFKNAAEVSAVAGNRIDNIAGITGPNLPAGPGGHITPGDVNWQDVNNDGIIDSRDQVYLGNIYPKWTGGFNVSAAYKGISLYSRFEYNTGNTIYNDLLARTLGGYQGTFNYTTQILNSWSPNNTNTTVPKAYYADQVVGSKQNYTRGNNASGVLNGNNSSLYESGNYLACREITLSYDFPKSLVSQSKVLSRAKLYVSADNLFYIKKFSGAAPEPPITPGGTTINGIYAGTYPTPKTFVLGIQASF</sequence>
<evidence type="ECO:0000256" key="8">
    <source>
        <dbReference type="SAM" id="SignalP"/>
    </source>
</evidence>
<evidence type="ECO:0000256" key="7">
    <source>
        <dbReference type="PROSITE-ProRule" id="PRU01360"/>
    </source>
</evidence>
<evidence type="ECO:0000256" key="4">
    <source>
        <dbReference type="ARBA" id="ARBA00022692"/>
    </source>
</evidence>
<dbReference type="InterPro" id="IPR036942">
    <property type="entry name" value="Beta-barrel_TonB_sf"/>
</dbReference>
<dbReference type="InterPro" id="IPR023997">
    <property type="entry name" value="TonB-dep_OMP_SusC/RagA_CS"/>
</dbReference>
<feature type="domain" description="TonB-dependent receptor plug" evidence="9">
    <location>
        <begin position="120"/>
        <end position="224"/>
    </location>
</feature>
<evidence type="ECO:0000259" key="9">
    <source>
        <dbReference type="Pfam" id="PF07715"/>
    </source>
</evidence>
<keyword evidence="6 7" id="KW-0998">Cell outer membrane</keyword>
<keyword evidence="11" id="KW-1185">Reference proteome</keyword>
<keyword evidence="5 7" id="KW-0472">Membrane</keyword>
<comment type="similarity">
    <text evidence="7">Belongs to the TonB-dependent receptor family.</text>
</comment>
<dbReference type="EMBL" id="BAAAZC010000031">
    <property type="protein sequence ID" value="GAA3991121.1"/>
    <property type="molecule type" value="Genomic_DNA"/>
</dbReference>
<proteinExistence type="inferred from homology"/>
<keyword evidence="2 7" id="KW-0813">Transport</keyword>
<reference evidence="11" key="1">
    <citation type="journal article" date="2019" name="Int. J. Syst. Evol. Microbiol.">
        <title>The Global Catalogue of Microorganisms (GCM) 10K type strain sequencing project: providing services to taxonomists for standard genome sequencing and annotation.</title>
        <authorList>
            <consortium name="The Broad Institute Genomics Platform"/>
            <consortium name="The Broad Institute Genome Sequencing Center for Infectious Disease"/>
            <person name="Wu L."/>
            <person name="Ma J."/>
        </authorList>
    </citation>
    <scope>NUCLEOTIDE SEQUENCE [LARGE SCALE GENOMIC DNA]</scope>
    <source>
        <strain evidence="11">JCM 16601</strain>
    </source>
</reference>